<evidence type="ECO:0000313" key="2">
    <source>
        <dbReference type="EMBL" id="CAG9934328.1"/>
    </source>
</evidence>
<keyword evidence="1" id="KW-0472">Membrane</keyword>
<organism evidence="2 3">
    <name type="scientific">Candidatus Nitrotoga arctica</name>
    <dbReference type="NCBI Taxonomy" id="453162"/>
    <lineage>
        <taxon>Bacteria</taxon>
        <taxon>Pseudomonadati</taxon>
        <taxon>Pseudomonadota</taxon>
        <taxon>Betaproteobacteria</taxon>
        <taxon>Nitrosomonadales</taxon>
        <taxon>Gallionellaceae</taxon>
        <taxon>Candidatus Nitrotoga</taxon>
    </lineage>
</organism>
<dbReference type="EMBL" id="OU912926">
    <property type="protein sequence ID" value="CAG9934328.1"/>
    <property type="molecule type" value="Genomic_DNA"/>
</dbReference>
<reference evidence="2 3" key="1">
    <citation type="submission" date="2021-10" db="EMBL/GenBank/DDBJ databases">
        <authorList>
            <person name="Koch H."/>
        </authorList>
    </citation>
    <scope>NUCLEOTIDE SEQUENCE [LARGE SCALE GENOMIC DNA]</scope>
    <source>
        <strain evidence="2">6680</strain>
    </source>
</reference>
<gene>
    <name evidence="2" type="ORF">NTG6680_3079</name>
</gene>
<keyword evidence="1" id="KW-0812">Transmembrane</keyword>
<sequence length="84" mass="9787">MRVLKILWRLGMVLGLTLSSVKMSYAVDSYRFLHVHIDTLWFIFLFLLGILFVPFILIAVLTWHYAESKTDPKEQQAVSVESDK</sequence>
<evidence type="ECO:0000313" key="3">
    <source>
        <dbReference type="Proteomes" id="UP000839052"/>
    </source>
</evidence>
<dbReference type="Proteomes" id="UP000839052">
    <property type="component" value="Chromosome"/>
</dbReference>
<feature type="transmembrane region" description="Helical" evidence="1">
    <location>
        <begin position="42"/>
        <end position="66"/>
    </location>
</feature>
<proteinExistence type="predicted"/>
<protein>
    <submittedName>
        <fullName evidence="2">Uncharacterized protein</fullName>
    </submittedName>
</protein>
<keyword evidence="3" id="KW-1185">Reference proteome</keyword>
<keyword evidence="1" id="KW-1133">Transmembrane helix</keyword>
<evidence type="ECO:0000256" key="1">
    <source>
        <dbReference type="SAM" id="Phobius"/>
    </source>
</evidence>
<name>A0ABN8ANH3_9PROT</name>
<accession>A0ABN8ANH3</accession>